<organism evidence="2">
    <name type="scientific">marine metagenome</name>
    <dbReference type="NCBI Taxonomy" id="408172"/>
    <lineage>
        <taxon>unclassified sequences</taxon>
        <taxon>metagenomes</taxon>
        <taxon>ecological metagenomes</taxon>
    </lineage>
</organism>
<dbReference type="Gene3D" id="3.40.50.1820">
    <property type="entry name" value="alpha/beta hydrolase"/>
    <property type="match status" value="1"/>
</dbReference>
<feature type="domain" description="Serine aminopeptidase S33" evidence="1">
    <location>
        <begin position="78"/>
        <end position="195"/>
    </location>
</feature>
<dbReference type="PANTHER" id="PTHR12277">
    <property type="entry name" value="ALPHA/BETA HYDROLASE DOMAIN-CONTAINING PROTEIN"/>
    <property type="match status" value="1"/>
</dbReference>
<name>A0A381Y9H1_9ZZZZ</name>
<proteinExistence type="predicted"/>
<dbReference type="AlphaFoldDB" id="A0A381Y9H1"/>
<evidence type="ECO:0000313" key="2">
    <source>
        <dbReference type="EMBL" id="SVA73678.1"/>
    </source>
</evidence>
<dbReference type="InterPro" id="IPR022742">
    <property type="entry name" value="Hydrolase_4"/>
</dbReference>
<sequence length="285" mass="31917">MRALIKKNTVVAIAIGVLSLAAITILREPALLDRYFVYFPDSNLELTPSNVGLDYENVYFTTKDGYRLHGWLIPGQADFTFVLFHGNAGNIGDRLDYVELLHRNVGASILIFDYRGYGLSEGVPSESGLYLDGQASIELLTSHYYPEINEENIVLLGRSLGSAVAIKLASLYEVRSLVVEAPFTSIGALAKYNYPFLPEVLLNRILKARYDSRINMESLHVPLMVIHGGRDSVVPIAMGRELYESADVPKYFYSVDGADHNDTYIVAGVDYFEQIKYFIERLPTE</sequence>
<dbReference type="InterPro" id="IPR029058">
    <property type="entry name" value="AB_hydrolase_fold"/>
</dbReference>
<accession>A0A381Y9H1</accession>
<reference evidence="2" key="1">
    <citation type="submission" date="2018-05" db="EMBL/GenBank/DDBJ databases">
        <authorList>
            <person name="Lanie J.A."/>
            <person name="Ng W.-L."/>
            <person name="Kazmierczak K.M."/>
            <person name="Andrzejewski T.M."/>
            <person name="Davidsen T.M."/>
            <person name="Wayne K.J."/>
            <person name="Tettelin H."/>
            <person name="Glass J.I."/>
            <person name="Rusch D."/>
            <person name="Podicherti R."/>
            <person name="Tsui H.-C.T."/>
            <person name="Winkler M.E."/>
        </authorList>
    </citation>
    <scope>NUCLEOTIDE SEQUENCE</scope>
</reference>
<dbReference type="Pfam" id="PF12146">
    <property type="entry name" value="Hydrolase_4"/>
    <property type="match status" value="1"/>
</dbReference>
<dbReference type="EMBL" id="UINC01017698">
    <property type="protein sequence ID" value="SVA73678.1"/>
    <property type="molecule type" value="Genomic_DNA"/>
</dbReference>
<dbReference type="PANTHER" id="PTHR12277:SF81">
    <property type="entry name" value="PROTEIN ABHD13"/>
    <property type="match status" value="1"/>
</dbReference>
<evidence type="ECO:0000259" key="1">
    <source>
        <dbReference type="Pfam" id="PF12146"/>
    </source>
</evidence>
<gene>
    <name evidence="2" type="ORF">METZ01_LOCUS126532</name>
</gene>
<protein>
    <recommendedName>
        <fullName evidence="1">Serine aminopeptidase S33 domain-containing protein</fullName>
    </recommendedName>
</protein>
<dbReference type="SUPFAM" id="SSF53474">
    <property type="entry name" value="alpha/beta-Hydrolases"/>
    <property type="match status" value="1"/>
</dbReference>